<protein>
    <recommendedName>
        <fullName evidence="1">Fibronectin type-III domain-containing protein</fullName>
    </recommendedName>
</protein>
<dbReference type="SMART" id="SM00060">
    <property type="entry name" value="FN3"/>
    <property type="match status" value="1"/>
</dbReference>
<evidence type="ECO:0000259" key="1">
    <source>
        <dbReference type="PROSITE" id="PS50853"/>
    </source>
</evidence>
<accession>A0A1V1NTB4</accession>
<comment type="caution">
    <text evidence="2">The sequence shown here is derived from an EMBL/GenBank/DDBJ whole genome shotgun (WGS) entry which is preliminary data.</text>
</comment>
<name>A0A1V1NTB4_9BACT</name>
<dbReference type="AlphaFoldDB" id="A0A1V1NTB4"/>
<dbReference type="InterPro" id="IPR003961">
    <property type="entry name" value="FN3_dom"/>
</dbReference>
<evidence type="ECO:0000313" key="3">
    <source>
        <dbReference type="Proteomes" id="UP000189670"/>
    </source>
</evidence>
<dbReference type="InterPro" id="IPR013783">
    <property type="entry name" value="Ig-like_fold"/>
</dbReference>
<dbReference type="EMBL" id="ATBP01002474">
    <property type="protein sequence ID" value="ETR65819.1"/>
    <property type="molecule type" value="Genomic_DNA"/>
</dbReference>
<proteinExistence type="predicted"/>
<sequence>MLIDQYPDADFSPPTVGGDGNIYTSNVGSDSVTLTWTVASDTFTSTNQLQYMIYTSTTNLSNTIETWEENATAYGGWKTATDTVTVTGLQAETQYYFIVITQDEAQNRSIYQSVNATTSTAAMPIVMYGIGSRNGNLGDPHYH</sequence>
<organism evidence="2 3">
    <name type="scientific">Candidatus Magnetoglobus multicellularis str. Araruama</name>
    <dbReference type="NCBI Taxonomy" id="890399"/>
    <lineage>
        <taxon>Bacteria</taxon>
        <taxon>Pseudomonadati</taxon>
        <taxon>Thermodesulfobacteriota</taxon>
        <taxon>Desulfobacteria</taxon>
        <taxon>Desulfobacterales</taxon>
        <taxon>Desulfobacteraceae</taxon>
        <taxon>Candidatus Magnetoglobus</taxon>
    </lineage>
</organism>
<dbReference type="InterPro" id="IPR036116">
    <property type="entry name" value="FN3_sf"/>
</dbReference>
<reference evidence="3" key="1">
    <citation type="submission" date="2012-11" db="EMBL/GenBank/DDBJ databases">
        <authorList>
            <person name="Lucero-Rivera Y.E."/>
            <person name="Tovar-Ramirez D."/>
        </authorList>
    </citation>
    <scope>NUCLEOTIDE SEQUENCE [LARGE SCALE GENOMIC DNA]</scope>
    <source>
        <strain evidence="3">Araruama</strain>
    </source>
</reference>
<feature type="domain" description="Fibronectin type-III" evidence="1">
    <location>
        <begin position="18"/>
        <end position="121"/>
    </location>
</feature>
<dbReference type="PROSITE" id="PS50853">
    <property type="entry name" value="FN3"/>
    <property type="match status" value="1"/>
</dbReference>
<gene>
    <name evidence="2" type="ORF">OMM_05905</name>
</gene>
<dbReference type="Gene3D" id="2.60.40.10">
    <property type="entry name" value="Immunoglobulins"/>
    <property type="match status" value="1"/>
</dbReference>
<dbReference type="Proteomes" id="UP000189670">
    <property type="component" value="Unassembled WGS sequence"/>
</dbReference>
<dbReference type="SUPFAM" id="SSF49265">
    <property type="entry name" value="Fibronectin type III"/>
    <property type="match status" value="1"/>
</dbReference>
<evidence type="ECO:0000313" key="2">
    <source>
        <dbReference type="EMBL" id="ETR65819.1"/>
    </source>
</evidence>
<dbReference type="CDD" id="cd00063">
    <property type="entry name" value="FN3"/>
    <property type="match status" value="1"/>
</dbReference>